<accession>A0ABV7KY06</accession>
<gene>
    <name evidence="1" type="ORF">ACFOGJ_08580</name>
</gene>
<keyword evidence="2" id="KW-1185">Reference proteome</keyword>
<dbReference type="EMBL" id="JBHRTR010000020">
    <property type="protein sequence ID" value="MFC3227281.1"/>
    <property type="molecule type" value="Genomic_DNA"/>
</dbReference>
<dbReference type="RefSeq" id="WP_379899443.1">
    <property type="nucleotide sequence ID" value="NZ_JBHRTR010000020.1"/>
</dbReference>
<evidence type="ECO:0008006" key="3">
    <source>
        <dbReference type="Google" id="ProtNLM"/>
    </source>
</evidence>
<dbReference type="PANTHER" id="PTHR36362:SF1">
    <property type="entry name" value="DNA-DIRECTED RNA POLYMERASE SUBUNIT BETA"/>
    <property type="match status" value="1"/>
</dbReference>
<reference evidence="2" key="1">
    <citation type="journal article" date="2019" name="Int. J. Syst. Evol. Microbiol.">
        <title>The Global Catalogue of Microorganisms (GCM) 10K type strain sequencing project: providing services to taxonomists for standard genome sequencing and annotation.</title>
        <authorList>
            <consortium name="The Broad Institute Genomics Platform"/>
            <consortium name="The Broad Institute Genome Sequencing Center for Infectious Disease"/>
            <person name="Wu L."/>
            <person name="Ma J."/>
        </authorList>
    </citation>
    <scope>NUCLEOTIDE SEQUENCE [LARGE SCALE GENOMIC DNA]</scope>
    <source>
        <strain evidence="2">KCTC 42964</strain>
    </source>
</reference>
<dbReference type="InterPro" id="IPR029063">
    <property type="entry name" value="SAM-dependent_MTases_sf"/>
</dbReference>
<name>A0ABV7KY06_9PROT</name>
<evidence type="ECO:0000313" key="2">
    <source>
        <dbReference type="Proteomes" id="UP001595528"/>
    </source>
</evidence>
<evidence type="ECO:0000313" key="1">
    <source>
        <dbReference type="EMBL" id="MFC3227281.1"/>
    </source>
</evidence>
<proteinExistence type="predicted"/>
<comment type="caution">
    <text evidence="1">The sequence shown here is derived from an EMBL/GenBank/DDBJ whole genome shotgun (WGS) entry which is preliminary data.</text>
</comment>
<dbReference type="SUPFAM" id="SSF53335">
    <property type="entry name" value="S-adenosyl-L-methionine-dependent methyltransferases"/>
    <property type="match status" value="1"/>
</dbReference>
<dbReference type="Proteomes" id="UP001595528">
    <property type="component" value="Unassembled WGS sequence"/>
</dbReference>
<dbReference type="PANTHER" id="PTHR36362">
    <property type="entry name" value="DNA-DIRECTED RNA POLYMERASE SUBUNIT BETA"/>
    <property type="match status" value="1"/>
</dbReference>
<sequence length="288" mass="31669">MKWVLYRFLNRHVLPHHGLILRKYATDGDDAADSPELLARQDAALAGLLSHWAAAAGFAGAPDEAGMAAWVAEFREVHARRPIRDNKGGAGFNSSLCLWLTARLAQPRAVIESGTFQGHSAWLLRQALPDAEIVTYDTVPENLQLRLPDIDYRHGDWSADDAAPPSAAPADTLLFFDDHVSHARRLREAVARGYPLALLDDDVPADALYATGWPPAPSLSMLFDPDLVPGQEVAWRRNGRRKQLILSAEDLAVRDLVAAHRHLPDLAPVNRYGSNRGMALVRLRPPAS</sequence>
<dbReference type="Gene3D" id="3.40.50.150">
    <property type="entry name" value="Vaccinia Virus protein VP39"/>
    <property type="match status" value="1"/>
</dbReference>
<protein>
    <recommendedName>
        <fullName evidence="3">Class I SAM-dependent methyltransferase</fullName>
    </recommendedName>
</protein>
<organism evidence="1 2">
    <name type="scientific">Marinibaculum pumilum</name>
    <dbReference type="NCBI Taxonomy" id="1766165"/>
    <lineage>
        <taxon>Bacteria</taxon>
        <taxon>Pseudomonadati</taxon>
        <taxon>Pseudomonadota</taxon>
        <taxon>Alphaproteobacteria</taxon>
        <taxon>Rhodospirillales</taxon>
        <taxon>Rhodospirillaceae</taxon>
        <taxon>Marinibaculum</taxon>
    </lineage>
</organism>